<evidence type="ECO:0000313" key="1">
    <source>
        <dbReference type="EMBL" id="AID58858.1"/>
    </source>
</evidence>
<dbReference type="KEGG" id="vg:23679544"/>
<reference evidence="1 2" key="1">
    <citation type="submission" date="2014-03" db="EMBL/GenBank/DDBJ databases">
        <authorList>
            <person name="Yoder B.A."/>
            <person name="Colicchio M.A."/>
            <person name="Schafer C.E."/>
            <person name="Abrahim M.R."/>
            <person name="Adkins N.L."/>
            <person name="Burke K.A."/>
            <person name="Churilla B.M."/>
            <person name="Cohen K.L."/>
            <person name="Fasoranti T.O."/>
            <person name="Genkil J.S."/>
            <person name="Kramer Z.J."/>
            <person name="Prout A.K."/>
            <person name="Schwarz A.G."/>
            <person name="Tish M."/>
            <person name="Vispute N."/>
            <person name="Wilkes K.E."/>
            <person name="Williams C.R."/>
            <person name="Xiao X."/>
            <person name="Yu V.J."/>
            <person name="Lapin J.S."/>
            <person name="Ott C.T."/>
            <person name="Walburn T.D."/>
            <person name="Bradley K.W."/>
            <person name="Clarke D.Q."/>
            <person name="Lewis M.F."/>
            <person name="Barker L.P."/>
            <person name="Bailey C."/>
            <person name="Asai D.J."/>
            <person name="Bowman C.A."/>
            <person name="Russell D.A."/>
            <person name="Pope W.H."/>
            <person name="Jacobs-Sera D."/>
            <person name="Hendrix R.W."/>
            <person name="Hatfull G.F."/>
        </authorList>
    </citation>
    <scope>NUCLEOTIDE SEQUENCE [LARGE SCALE GENOMIC DNA]</scope>
</reference>
<dbReference type="EMBL" id="KJ567043">
    <property type="protein sequence ID" value="AID58858.1"/>
    <property type="molecule type" value="Genomic_DNA"/>
</dbReference>
<sequence length="65" mass="7496">MEEHVWCKHCGPDFPLRIEWREELECKPIGSFSLAGAQAKFSAVKREWPYAVCDNCKRESRGNPA</sequence>
<name>A0A068F3E5_9CAUD</name>
<organism evidence="1 2">
    <name type="scientific">Mycobacterium phage Gaia</name>
    <dbReference type="NCBI Taxonomy" id="1486472"/>
    <lineage>
        <taxon>Viruses</taxon>
        <taxon>Duplodnaviria</taxon>
        <taxon>Heunggongvirae</taxon>
        <taxon>Uroviricota</taxon>
        <taxon>Caudoviricetes</taxon>
        <taxon>Gaiavirus</taxon>
        <taxon>Gaiavirus gaia</taxon>
    </lineage>
</organism>
<dbReference type="GeneID" id="23679544"/>
<evidence type="ECO:0000313" key="2">
    <source>
        <dbReference type="Proteomes" id="UP000027491"/>
    </source>
</evidence>
<proteinExistence type="predicted"/>
<accession>A0A068F3E5</accession>
<dbReference type="Proteomes" id="UP000027491">
    <property type="component" value="Segment"/>
</dbReference>
<dbReference type="RefSeq" id="YP_009124781.1">
    <property type="nucleotide sequence ID" value="NC_026590.1"/>
</dbReference>
<protein>
    <submittedName>
        <fullName evidence="1">Uncharacterized protein</fullName>
    </submittedName>
</protein>
<keyword evidence="2" id="KW-1185">Reference proteome</keyword>
<gene>
    <name evidence="1" type="primary">38</name>
    <name evidence="1" type="ORF">PBI_GAIA_38</name>
</gene>